<dbReference type="PANTHER" id="PTHR48094:SF18">
    <property type="entry name" value="GLUTAMINE AMIDOTRANSFERASE-LIKE CLASS 1 DOMAIN-CONTAINING PROTEIN 1"/>
    <property type="match status" value="1"/>
</dbReference>
<reference evidence="12 13" key="1">
    <citation type="journal article" date="2015" name="Annu Rev Anim Biosci">
        <title>The Genome 10K Project: a way forward.</title>
        <authorList>
            <person name="Koepfli K.P."/>
            <person name="Paten B."/>
            <person name="O'Brien S.J."/>
            <person name="Koepfli K.P."/>
            <person name="Paten B."/>
            <person name="Antunes A."/>
            <person name="Belov K."/>
            <person name="Bustamante C."/>
            <person name="Castoe T.A."/>
            <person name="Clawson H."/>
            <person name="Crawford A.J."/>
            <person name="Diekhans M."/>
            <person name="Distel D."/>
            <person name="Durbin R."/>
            <person name="Earl D."/>
            <person name="Fujita M.K."/>
            <person name="Gamble T."/>
            <person name="Georges A."/>
            <person name="Gemmell N."/>
            <person name="Gilbert M.T."/>
            <person name="Graves J.M."/>
            <person name="Green R.E."/>
            <person name="Hickey G."/>
            <person name="Jarvis E.D."/>
            <person name="Johnson W."/>
            <person name="Komissarov A."/>
            <person name="Korf I."/>
            <person name="Kuhn R."/>
            <person name="Larkin D.M."/>
            <person name="Lewin H."/>
            <person name="Lopez J.V."/>
            <person name="Ma J."/>
            <person name="Marques-Bonet T."/>
            <person name="Miller W."/>
            <person name="Murphy R."/>
            <person name="Pevzner P."/>
            <person name="Shapiro B."/>
            <person name="Steiner C."/>
            <person name="Tamazian G."/>
            <person name="Venkatesh B."/>
            <person name="Wang J."/>
            <person name="Wayne R."/>
            <person name="Wiley E."/>
            <person name="Yang H."/>
            <person name="Zhang G."/>
            <person name="Haussler D."/>
            <person name="Ryder O."/>
            <person name="O'Brien S.J."/>
        </authorList>
    </citation>
    <scope>NUCLEOTIDE SEQUENCE</scope>
</reference>
<dbReference type="FunCoup" id="A0A671E1X8">
    <property type="interactions" value="1523"/>
</dbReference>
<evidence type="ECO:0000313" key="12">
    <source>
        <dbReference type="Ensembl" id="ENSRFEP00010007135.1"/>
    </source>
</evidence>
<evidence type="ECO:0000256" key="2">
    <source>
        <dbReference type="ARBA" id="ARBA00004613"/>
    </source>
</evidence>
<feature type="compositionally biased region" description="Low complexity" evidence="11">
    <location>
        <begin position="42"/>
        <end position="62"/>
    </location>
</feature>
<evidence type="ECO:0000256" key="4">
    <source>
        <dbReference type="ARBA" id="ARBA00022525"/>
    </source>
</evidence>
<dbReference type="Ensembl" id="ENSRFET00010007811.1">
    <property type="protein sequence ID" value="ENSRFEP00010007135.1"/>
    <property type="gene ID" value="ENSRFEG00010004820.1"/>
</dbReference>
<feature type="region of interest" description="Disordered" evidence="11">
    <location>
        <begin position="28"/>
        <end position="62"/>
    </location>
</feature>
<name>A0A671E1X8_RHIFE</name>
<dbReference type="InterPro" id="IPR050325">
    <property type="entry name" value="Prot/Nucl_acid_deglycase"/>
</dbReference>
<proteinExistence type="inferred from homology"/>
<keyword evidence="13" id="KW-1185">Reference proteome</keyword>
<evidence type="ECO:0000256" key="9">
    <source>
        <dbReference type="ARBA" id="ARBA00044823"/>
    </source>
</evidence>
<evidence type="ECO:0000256" key="10">
    <source>
        <dbReference type="ARBA" id="ARBA00045408"/>
    </source>
</evidence>
<evidence type="ECO:0000313" key="13">
    <source>
        <dbReference type="Proteomes" id="UP000472240"/>
    </source>
</evidence>
<evidence type="ECO:0000256" key="1">
    <source>
        <dbReference type="ARBA" id="ARBA00004412"/>
    </source>
</evidence>
<dbReference type="CDD" id="cd03141">
    <property type="entry name" value="GATase1_Hsp31_like"/>
    <property type="match status" value="1"/>
</dbReference>
<dbReference type="PANTHER" id="PTHR48094">
    <property type="entry name" value="PROTEIN/NUCLEIC ACID DEGLYCASE DJ-1-RELATED"/>
    <property type="match status" value="1"/>
</dbReference>
<evidence type="ECO:0000256" key="11">
    <source>
        <dbReference type="SAM" id="MobiDB-lite"/>
    </source>
</evidence>
<reference evidence="13" key="3">
    <citation type="submission" date="2018-12" db="EMBL/GenBank/DDBJ databases">
        <title>G10K-VGP greater horseshoe bat female genome, primary haplotype.</title>
        <authorList>
            <person name="Teeling E."/>
            <person name="Myers G."/>
            <person name="Vernes S."/>
            <person name="Pippel M."/>
            <person name="Winkler S."/>
            <person name="Fedrigo O."/>
            <person name="Rhie A."/>
            <person name="Koren S."/>
            <person name="Phillippy A."/>
            <person name="Lewin H."/>
            <person name="Damas J."/>
            <person name="Howe K."/>
            <person name="Mountcastle J."/>
            <person name="Jarvis E.D."/>
        </authorList>
    </citation>
    <scope>NUCLEOTIDE SEQUENCE [LARGE SCALE GENOMIC DNA]</scope>
</reference>
<dbReference type="InterPro" id="IPR029062">
    <property type="entry name" value="Class_I_gatase-like"/>
</dbReference>
<dbReference type="AlphaFoldDB" id="A0A671E1X8"/>
<comment type="subcellular location">
    <subcellularLocation>
        <location evidence="1">Early endosome</location>
    </subcellularLocation>
    <subcellularLocation>
        <location evidence="2">Secreted</location>
    </subcellularLocation>
</comment>
<feature type="region of interest" description="Disordered" evidence="11">
    <location>
        <begin position="90"/>
        <end position="109"/>
    </location>
</feature>
<dbReference type="SUPFAM" id="SSF52317">
    <property type="entry name" value="Class I glutamine amidotransferase-like"/>
    <property type="match status" value="1"/>
</dbReference>
<keyword evidence="5" id="KW-0732">Signal</keyword>
<accession>A0A671E1X8</accession>
<dbReference type="GO" id="GO:0019172">
    <property type="term" value="F:glyoxalase III activity"/>
    <property type="evidence" value="ECO:0007669"/>
    <property type="project" value="TreeGrafter"/>
</dbReference>
<organism evidence="12 13">
    <name type="scientific">Rhinolophus ferrumequinum</name>
    <name type="common">Greater horseshoe bat</name>
    <dbReference type="NCBI Taxonomy" id="59479"/>
    <lineage>
        <taxon>Eukaryota</taxon>
        <taxon>Metazoa</taxon>
        <taxon>Chordata</taxon>
        <taxon>Craniata</taxon>
        <taxon>Vertebrata</taxon>
        <taxon>Euteleostomi</taxon>
        <taxon>Mammalia</taxon>
        <taxon>Eutheria</taxon>
        <taxon>Laurasiatheria</taxon>
        <taxon>Chiroptera</taxon>
        <taxon>Yinpterochiroptera</taxon>
        <taxon>Rhinolophoidea</taxon>
        <taxon>Rhinolophidae</taxon>
        <taxon>Rhinolophinae</taxon>
        <taxon>Rhinolophus</taxon>
    </lineage>
</organism>
<dbReference type="GO" id="GO:0005769">
    <property type="term" value="C:early endosome"/>
    <property type="evidence" value="ECO:0007669"/>
    <property type="project" value="UniProtKB-SubCell"/>
</dbReference>
<dbReference type="Gene3D" id="3.40.50.880">
    <property type="match status" value="1"/>
</dbReference>
<dbReference type="GO" id="GO:0005576">
    <property type="term" value="C:extracellular region"/>
    <property type="evidence" value="ECO:0007669"/>
    <property type="project" value="UniProtKB-SubCell"/>
</dbReference>
<evidence type="ECO:0000256" key="7">
    <source>
        <dbReference type="ARBA" id="ARBA00039189"/>
    </source>
</evidence>
<comment type="function">
    <text evidence="10">Component of the FERRY complex (Five-subunit Endosomal Rab5 and RNA/ribosome intermediary). The FERRY complex directly interacts with mRNAs and RAB5A, and functions as a RAB5A effector involved in the localization and the distribution of specific mRNAs most likely by mediating their endosomal transport. The complex recruits mRNAs and ribosomes to early endosomes through direct mRNA-interaction.</text>
</comment>
<gene>
    <name evidence="12" type="primary">GATD1</name>
</gene>
<keyword evidence="4" id="KW-0964">Secreted</keyword>
<reference evidence="12" key="5">
    <citation type="submission" date="2025-09" db="UniProtKB">
        <authorList>
            <consortium name="Ensembl"/>
        </authorList>
    </citation>
    <scope>IDENTIFICATION</scope>
</reference>
<reference evidence="12" key="4">
    <citation type="submission" date="2025-08" db="UniProtKB">
        <authorList>
            <consortium name="Ensembl"/>
        </authorList>
    </citation>
    <scope>IDENTIFICATION</scope>
</reference>
<evidence type="ECO:0000256" key="3">
    <source>
        <dbReference type="ARBA" id="ARBA00008542"/>
    </source>
</evidence>
<evidence type="ECO:0000256" key="8">
    <source>
        <dbReference type="ARBA" id="ARBA00042130"/>
    </source>
</evidence>
<protein>
    <recommendedName>
        <fullName evidence="7">Glutamine amidotransferase-like class 1 domain-containing protein 1</fullName>
    </recommendedName>
    <alternativeName>
        <fullName evidence="9">Ferry endosomal RAB5 effector complex subunit 5</fullName>
    </alternativeName>
    <alternativeName>
        <fullName evidence="8">Parkinson disease 7 domain-containing protein 1</fullName>
    </alternativeName>
</protein>
<evidence type="ECO:0000256" key="5">
    <source>
        <dbReference type="ARBA" id="ARBA00022729"/>
    </source>
</evidence>
<dbReference type="Proteomes" id="UP000472240">
    <property type="component" value="Chromosome 11"/>
</dbReference>
<feature type="compositionally biased region" description="Low complexity" evidence="11">
    <location>
        <begin position="95"/>
        <end position="106"/>
    </location>
</feature>
<reference evidence="12 13" key="2">
    <citation type="journal article" date="2018" name="Annu Rev Anim Biosci">
        <title>Bat Biology, Genomes, and the Bat1K Project: To Generate Chromosome-Level Genomes for All Living Bat Species.</title>
        <authorList>
            <person name="Teeling E.C."/>
            <person name="Vernes S.C."/>
            <person name="Davalos L.M."/>
            <person name="Ray D.A."/>
            <person name="Gilbert M.T.P."/>
            <person name="Myers E."/>
        </authorList>
    </citation>
    <scope>NUCLEOTIDE SEQUENCE</scope>
</reference>
<sequence>MASERLPSRPACLLVASGAAEGEARAAGVPWAPGGRAGGGASARLRPAAPGAGGPPTRSSSATLSALCGVQRGGDPGLQGWGAGARLPVRGDGSPGWRPAGAAADGPPGGVQRAGLPAPWPRAAAVSDRRRQGVSAPSFLHCFTLASSAFNLQVVTPGGRTMDFVDVDESNARWVQDFRLKAYASPAKLESIDGARYHALLIPSCPGALADLASSGSLARILQHFRSESKPICAVGHGVAALCSATNEDGSWVFQGYSVTGPSVYELVRAPGFARLPLIVEDFVKDAGASFSASEPGAMHVVLDRHLVTGQNASSTVPAVHSLLFLCGSRK</sequence>
<dbReference type="GeneTree" id="ENSGT00390000010778"/>
<comment type="similarity">
    <text evidence="3">Belongs to the peptidase C56 family.</text>
</comment>
<keyword evidence="6" id="KW-0967">Endosome</keyword>
<evidence type="ECO:0000256" key="6">
    <source>
        <dbReference type="ARBA" id="ARBA00022753"/>
    </source>
</evidence>
<dbReference type="InParanoid" id="A0A671E1X8"/>
<dbReference type="GO" id="GO:0019243">
    <property type="term" value="P:methylglyoxal catabolic process to D-lactate via S-lactoyl-glutathione"/>
    <property type="evidence" value="ECO:0007669"/>
    <property type="project" value="TreeGrafter"/>
</dbReference>